<keyword evidence="8" id="KW-1185">Reference proteome</keyword>
<accession>A0AAD9MYD9</accession>
<sequence length="152" mass="17884">MAYRSSPYKGDLVYADDFRCTEDDSKKLGSPEFDTVTRRLARKLTELMITKEEYVVIKTMLLLNPAFINSLDISIDSWETVQQLRDRMHDSLVEYERWRGNTNQRRIGNLFLTLPLLMQAKILAREYWFSVKQSGRVPLHKLLSEMLEYACP</sequence>
<evidence type="ECO:0000256" key="1">
    <source>
        <dbReference type="ARBA" id="ARBA00023015"/>
    </source>
</evidence>
<organism evidence="7 8">
    <name type="scientific">Paralvinella palmiformis</name>
    <dbReference type="NCBI Taxonomy" id="53620"/>
    <lineage>
        <taxon>Eukaryota</taxon>
        <taxon>Metazoa</taxon>
        <taxon>Spiralia</taxon>
        <taxon>Lophotrochozoa</taxon>
        <taxon>Annelida</taxon>
        <taxon>Polychaeta</taxon>
        <taxon>Sedentaria</taxon>
        <taxon>Canalipalpata</taxon>
        <taxon>Terebellida</taxon>
        <taxon>Terebelliformia</taxon>
        <taxon>Alvinellidae</taxon>
        <taxon>Paralvinella</taxon>
    </lineage>
</organism>
<dbReference type="PROSITE" id="PS51843">
    <property type="entry name" value="NR_LBD"/>
    <property type="match status" value="1"/>
</dbReference>
<feature type="domain" description="NR LBD" evidence="6">
    <location>
        <begin position="1"/>
        <end position="150"/>
    </location>
</feature>
<proteinExistence type="predicted"/>
<evidence type="ECO:0000256" key="4">
    <source>
        <dbReference type="ARBA" id="ARBA00023170"/>
    </source>
</evidence>
<dbReference type="GO" id="GO:0003677">
    <property type="term" value="F:DNA binding"/>
    <property type="evidence" value="ECO:0007669"/>
    <property type="project" value="UniProtKB-KW"/>
</dbReference>
<dbReference type="InterPro" id="IPR035500">
    <property type="entry name" value="NHR-like_dom_sf"/>
</dbReference>
<name>A0AAD9MYD9_9ANNE</name>
<dbReference type="EMBL" id="JAODUP010000484">
    <property type="protein sequence ID" value="KAK2148778.1"/>
    <property type="molecule type" value="Genomic_DNA"/>
</dbReference>
<dbReference type="Gene3D" id="1.10.565.10">
    <property type="entry name" value="Retinoid X Receptor"/>
    <property type="match status" value="1"/>
</dbReference>
<dbReference type="AlphaFoldDB" id="A0AAD9MYD9"/>
<evidence type="ECO:0000256" key="3">
    <source>
        <dbReference type="ARBA" id="ARBA00023163"/>
    </source>
</evidence>
<protein>
    <recommendedName>
        <fullName evidence="6">NR LBD domain-containing protein</fullName>
    </recommendedName>
</protein>
<keyword evidence="5" id="KW-0539">Nucleus</keyword>
<dbReference type="Pfam" id="PF00104">
    <property type="entry name" value="Hormone_recep"/>
    <property type="match status" value="1"/>
</dbReference>
<dbReference type="InterPro" id="IPR000536">
    <property type="entry name" value="Nucl_hrmn_rcpt_lig-bd"/>
</dbReference>
<evidence type="ECO:0000313" key="7">
    <source>
        <dbReference type="EMBL" id="KAK2148778.1"/>
    </source>
</evidence>
<reference evidence="7" key="1">
    <citation type="journal article" date="2023" name="Mol. Biol. Evol.">
        <title>Third-Generation Sequencing Reveals the Adaptive Role of the Epigenome in Three Deep-Sea Polychaetes.</title>
        <authorList>
            <person name="Perez M."/>
            <person name="Aroh O."/>
            <person name="Sun Y."/>
            <person name="Lan Y."/>
            <person name="Juniper S.K."/>
            <person name="Young C.R."/>
            <person name="Angers B."/>
            <person name="Qian P.Y."/>
        </authorList>
    </citation>
    <scope>NUCLEOTIDE SEQUENCE</scope>
    <source>
        <strain evidence="7">P08H-3</strain>
    </source>
</reference>
<evidence type="ECO:0000313" key="8">
    <source>
        <dbReference type="Proteomes" id="UP001208570"/>
    </source>
</evidence>
<keyword evidence="4" id="KW-0675">Receptor</keyword>
<evidence type="ECO:0000256" key="2">
    <source>
        <dbReference type="ARBA" id="ARBA00023125"/>
    </source>
</evidence>
<keyword evidence="3" id="KW-0804">Transcription</keyword>
<dbReference type="PANTHER" id="PTHR48092">
    <property type="entry name" value="KNIRPS-RELATED PROTEIN-RELATED"/>
    <property type="match status" value="1"/>
</dbReference>
<evidence type="ECO:0000256" key="5">
    <source>
        <dbReference type="ARBA" id="ARBA00023242"/>
    </source>
</evidence>
<gene>
    <name evidence="7" type="ORF">LSH36_484g04090</name>
</gene>
<dbReference type="SUPFAM" id="SSF48508">
    <property type="entry name" value="Nuclear receptor ligand-binding domain"/>
    <property type="match status" value="1"/>
</dbReference>
<keyword evidence="2" id="KW-0238">DNA-binding</keyword>
<dbReference type="InterPro" id="IPR050200">
    <property type="entry name" value="Nuclear_hormone_rcpt_NR3"/>
</dbReference>
<keyword evidence="1" id="KW-0805">Transcription regulation</keyword>
<evidence type="ECO:0000259" key="6">
    <source>
        <dbReference type="PROSITE" id="PS51843"/>
    </source>
</evidence>
<dbReference type="Proteomes" id="UP001208570">
    <property type="component" value="Unassembled WGS sequence"/>
</dbReference>
<comment type="caution">
    <text evidence="7">The sequence shown here is derived from an EMBL/GenBank/DDBJ whole genome shotgun (WGS) entry which is preliminary data.</text>
</comment>